<dbReference type="OrthoDB" id="129597at2"/>
<dbReference type="InterPro" id="IPR001387">
    <property type="entry name" value="Cro/C1-type_HTH"/>
</dbReference>
<accession>H8Z0F1</accession>
<keyword evidence="3" id="KW-1185">Reference proteome</keyword>
<evidence type="ECO:0000259" key="1">
    <source>
        <dbReference type="PROSITE" id="PS50943"/>
    </source>
</evidence>
<gene>
    <name evidence="2" type="ORF">Thi970DRAFT_01443</name>
</gene>
<protein>
    <submittedName>
        <fullName evidence="2">Putative transcriptional regulator with C-terminal CBS domains</fullName>
    </submittedName>
</protein>
<organism evidence="2 3">
    <name type="scientific">Thiorhodovibrio frisius</name>
    <dbReference type="NCBI Taxonomy" id="631362"/>
    <lineage>
        <taxon>Bacteria</taxon>
        <taxon>Pseudomonadati</taxon>
        <taxon>Pseudomonadota</taxon>
        <taxon>Gammaproteobacteria</taxon>
        <taxon>Chromatiales</taxon>
        <taxon>Chromatiaceae</taxon>
        <taxon>Thiorhodovibrio</taxon>
    </lineage>
</organism>
<reference evidence="3" key="1">
    <citation type="submission" date="2011-06" db="EMBL/GenBank/DDBJ databases">
        <authorList>
            <consortium name="US DOE Joint Genome Institute (JGI-PGF)"/>
            <person name="Lucas S."/>
            <person name="Han J."/>
            <person name="Lapidus A."/>
            <person name="Cheng J.-F."/>
            <person name="Goodwin L."/>
            <person name="Pitluck S."/>
            <person name="Peters L."/>
            <person name="Land M.L."/>
            <person name="Hauser L."/>
            <person name="Vogl K."/>
            <person name="Liu Z."/>
            <person name="Overmann J."/>
            <person name="Frigaard N.-U."/>
            <person name="Bryant D.A."/>
            <person name="Woyke T.J."/>
        </authorList>
    </citation>
    <scope>NUCLEOTIDE SEQUENCE [LARGE SCALE GENOMIC DNA]</scope>
    <source>
        <strain evidence="3">970</strain>
    </source>
</reference>
<dbReference type="HOGENOM" id="CLU_136757_0_1_6"/>
<feature type="domain" description="HTH cro/C1-type" evidence="1">
    <location>
        <begin position="54"/>
        <end position="108"/>
    </location>
</feature>
<evidence type="ECO:0000313" key="3">
    <source>
        <dbReference type="Proteomes" id="UP000002964"/>
    </source>
</evidence>
<dbReference type="Proteomes" id="UP000002964">
    <property type="component" value="Unassembled WGS sequence"/>
</dbReference>
<sequence>MNAPSDLQIIRDASGAPAFVVVPYEQFLSQYGQARDLIPNEVVGKIIMDEQHPIRAWREHLGLTQAEVAQRAEMSQAALAQIESGKHKTRVATMEKLADALGLSVAQLDLND</sequence>
<evidence type="ECO:0000313" key="2">
    <source>
        <dbReference type="EMBL" id="EIC21252.1"/>
    </source>
</evidence>
<dbReference type="GO" id="GO:0003677">
    <property type="term" value="F:DNA binding"/>
    <property type="evidence" value="ECO:0007669"/>
    <property type="project" value="InterPro"/>
</dbReference>
<dbReference type="SUPFAM" id="SSF47413">
    <property type="entry name" value="lambda repressor-like DNA-binding domains"/>
    <property type="match status" value="1"/>
</dbReference>
<dbReference type="eggNOG" id="COG1396">
    <property type="taxonomic scope" value="Bacteria"/>
</dbReference>
<proteinExistence type="predicted"/>
<dbReference type="SMART" id="SM00530">
    <property type="entry name" value="HTH_XRE"/>
    <property type="match status" value="1"/>
</dbReference>
<dbReference type="AlphaFoldDB" id="H8Z0F1"/>
<name>H8Z0F1_9GAMM</name>
<dbReference type="RefSeq" id="WP_009147838.1">
    <property type="nucleotide sequence ID" value="NZ_CP121471.1"/>
</dbReference>
<reference evidence="2 3" key="2">
    <citation type="submission" date="2011-11" db="EMBL/GenBank/DDBJ databases">
        <authorList>
            <consortium name="US DOE Joint Genome Institute"/>
            <person name="Lucas S."/>
            <person name="Han J."/>
            <person name="Lapidus A."/>
            <person name="Cheng J.-F."/>
            <person name="Goodwin L."/>
            <person name="Pitluck S."/>
            <person name="Peters L."/>
            <person name="Ovchinnikova G."/>
            <person name="Zhang X."/>
            <person name="Detter J.C."/>
            <person name="Han C."/>
            <person name="Tapia R."/>
            <person name="Land M."/>
            <person name="Hauser L."/>
            <person name="Kyrpides N."/>
            <person name="Ivanova N."/>
            <person name="Pagani I."/>
            <person name="Vogl K."/>
            <person name="Liu Z."/>
            <person name="Overmann J."/>
            <person name="Frigaard N.-U."/>
            <person name="Bryant D."/>
            <person name="Woyke T."/>
        </authorList>
    </citation>
    <scope>NUCLEOTIDE SEQUENCE [LARGE SCALE GENOMIC DNA]</scope>
    <source>
        <strain evidence="2 3">970</strain>
    </source>
</reference>
<dbReference type="CDD" id="cd00093">
    <property type="entry name" value="HTH_XRE"/>
    <property type="match status" value="1"/>
</dbReference>
<dbReference type="EMBL" id="JH603169">
    <property type="protein sequence ID" value="EIC21252.1"/>
    <property type="molecule type" value="Genomic_DNA"/>
</dbReference>
<dbReference type="Gene3D" id="1.10.260.40">
    <property type="entry name" value="lambda repressor-like DNA-binding domains"/>
    <property type="match status" value="1"/>
</dbReference>
<dbReference type="InterPro" id="IPR010982">
    <property type="entry name" value="Lambda_DNA-bd_dom_sf"/>
</dbReference>
<dbReference type="Pfam" id="PF01381">
    <property type="entry name" value="HTH_3"/>
    <property type="match status" value="1"/>
</dbReference>
<dbReference type="STRING" id="631362.Thi970DRAFT_01443"/>
<dbReference type="PROSITE" id="PS50943">
    <property type="entry name" value="HTH_CROC1"/>
    <property type="match status" value="1"/>
</dbReference>